<evidence type="ECO:0000259" key="10">
    <source>
        <dbReference type="Pfam" id="PF01467"/>
    </source>
</evidence>
<protein>
    <recommendedName>
        <fullName evidence="9">Phosphopantetheine adenylyltransferase</fullName>
        <ecNumber evidence="9">2.7.7.3</ecNumber>
    </recommendedName>
    <alternativeName>
        <fullName evidence="9">Dephospho-CoA pyrophosphorylase</fullName>
    </alternativeName>
    <alternativeName>
        <fullName evidence="9">Pantetheine-phosphate adenylyltransferase</fullName>
        <shortName evidence="9">PPAT</shortName>
    </alternativeName>
</protein>
<evidence type="ECO:0000313" key="11">
    <source>
        <dbReference type="EMBL" id="AUG58100.1"/>
    </source>
</evidence>
<keyword evidence="5 9" id="KW-0067">ATP-binding</keyword>
<proteinExistence type="inferred from homology"/>
<feature type="binding site" evidence="9">
    <location>
        <position position="89"/>
    </location>
    <ligand>
        <name>substrate</name>
    </ligand>
</feature>
<dbReference type="InterPro" id="IPR001980">
    <property type="entry name" value="PPAT"/>
</dbReference>
<keyword evidence="2 9" id="KW-0808">Transferase</keyword>
<keyword evidence="3 9" id="KW-0548">Nucleotidyltransferase</keyword>
<dbReference type="GO" id="GO:0005524">
    <property type="term" value="F:ATP binding"/>
    <property type="evidence" value="ECO:0007669"/>
    <property type="project" value="UniProtKB-KW"/>
</dbReference>
<gene>
    <name evidence="9 11" type="primary">coaD</name>
    <name evidence="11" type="ORF">HVS_11025</name>
</gene>
<accession>A0A2K9ERE7</accession>
<evidence type="ECO:0000313" key="12">
    <source>
        <dbReference type="Proteomes" id="UP000233534"/>
    </source>
</evidence>
<comment type="catalytic activity">
    <reaction evidence="8 9">
        <text>(R)-4'-phosphopantetheine + ATP + H(+) = 3'-dephospho-CoA + diphosphate</text>
        <dbReference type="Rhea" id="RHEA:19801"/>
        <dbReference type="ChEBI" id="CHEBI:15378"/>
        <dbReference type="ChEBI" id="CHEBI:30616"/>
        <dbReference type="ChEBI" id="CHEBI:33019"/>
        <dbReference type="ChEBI" id="CHEBI:57328"/>
        <dbReference type="ChEBI" id="CHEBI:61723"/>
        <dbReference type="EC" id="2.7.7.3"/>
    </reaction>
</comment>
<dbReference type="GO" id="GO:0005737">
    <property type="term" value="C:cytoplasm"/>
    <property type="evidence" value="ECO:0007669"/>
    <property type="project" value="UniProtKB-SubCell"/>
</dbReference>
<name>A0A2K9ERE7_9FIRM</name>
<reference evidence="11 12" key="1">
    <citation type="submission" date="2017-12" db="EMBL/GenBank/DDBJ databases">
        <title>Complete genome sequence of Herbivorax saccincola GGR1, a novel Cellulosome-producing hydrolytic bacterium in a thermophilic biogas plant, established by Illumina and Nanopore MinION sequencing.</title>
        <authorList>
            <person name="Pechtl A."/>
            <person name="Ruckert C."/>
            <person name="Koeck D.E."/>
            <person name="Maus I."/>
            <person name="Winkler A."/>
            <person name="Kalinowski J."/>
            <person name="Puhler A."/>
            <person name="Schwarz W.W."/>
            <person name="Zverlov V.V."/>
            <person name="Schluter A."/>
            <person name="Liebl W."/>
        </authorList>
    </citation>
    <scope>NUCLEOTIDE SEQUENCE [LARGE SCALE GENOMIC DNA]</scope>
    <source>
        <strain evidence="12">SR1</strain>
    </source>
</reference>
<feature type="binding site" evidence="9">
    <location>
        <position position="19"/>
    </location>
    <ligand>
        <name>ATP</name>
        <dbReference type="ChEBI" id="CHEBI:30616"/>
    </ligand>
</feature>
<dbReference type="AlphaFoldDB" id="A0A2K9ERE7"/>
<evidence type="ECO:0000256" key="3">
    <source>
        <dbReference type="ARBA" id="ARBA00022695"/>
    </source>
</evidence>
<keyword evidence="4 9" id="KW-0547">Nucleotide-binding</keyword>
<evidence type="ECO:0000256" key="2">
    <source>
        <dbReference type="ARBA" id="ARBA00022679"/>
    </source>
</evidence>
<dbReference type="EMBL" id="CP025197">
    <property type="protein sequence ID" value="AUG58100.1"/>
    <property type="molecule type" value="Genomic_DNA"/>
</dbReference>
<feature type="binding site" evidence="9">
    <location>
        <begin position="11"/>
        <end position="12"/>
    </location>
    <ligand>
        <name>ATP</name>
        <dbReference type="ChEBI" id="CHEBI:30616"/>
    </ligand>
</feature>
<evidence type="ECO:0000256" key="4">
    <source>
        <dbReference type="ARBA" id="ARBA00022741"/>
    </source>
</evidence>
<dbReference type="UniPathway" id="UPA00241">
    <property type="reaction ID" value="UER00355"/>
</dbReference>
<dbReference type="InterPro" id="IPR004821">
    <property type="entry name" value="Cyt_trans-like"/>
</dbReference>
<feature type="site" description="Transition state stabilizer" evidence="9">
    <location>
        <position position="19"/>
    </location>
</feature>
<feature type="binding site" evidence="9">
    <location>
        <position position="75"/>
    </location>
    <ligand>
        <name>substrate</name>
    </ligand>
</feature>
<dbReference type="NCBIfam" id="TIGR01510">
    <property type="entry name" value="coaD_prev_kdtB"/>
    <property type="match status" value="1"/>
</dbReference>
<dbReference type="PANTHER" id="PTHR21342:SF1">
    <property type="entry name" value="PHOSPHOPANTETHEINE ADENYLYLTRANSFERASE"/>
    <property type="match status" value="1"/>
</dbReference>
<keyword evidence="7 9" id="KW-0173">Coenzyme A biosynthesis</keyword>
<keyword evidence="6 9" id="KW-0460">Magnesium</keyword>
<dbReference type="GO" id="GO:0004595">
    <property type="term" value="F:pantetheine-phosphate adenylyltransferase activity"/>
    <property type="evidence" value="ECO:0007669"/>
    <property type="project" value="UniProtKB-UniRule"/>
</dbReference>
<evidence type="ECO:0000256" key="6">
    <source>
        <dbReference type="ARBA" id="ARBA00022842"/>
    </source>
</evidence>
<evidence type="ECO:0000256" key="7">
    <source>
        <dbReference type="ARBA" id="ARBA00022993"/>
    </source>
</evidence>
<dbReference type="Proteomes" id="UP000233534">
    <property type="component" value="Chromosome"/>
</dbReference>
<feature type="binding site" evidence="9">
    <location>
        <position position="43"/>
    </location>
    <ligand>
        <name>substrate</name>
    </ligand>
</feature>
<sequence>MKVRIFVYPGSFDPITNGHLDIIKRASELCDKLIVAVLVNNSKKPVFSLEERVELIECAVEGIDNVEVESFTGLLIDFMKKKNATVIVKGLRAVSDFEYELQMALLNKKLDHNVETLFMMTNINYSFLSSSSVRELAKHNGNIDGLVPDCIIDKVLKRLRSN</sequence>
<comment type="function">
    <text evidence="9">Reversibly transfers an adenylyl group from ATP to 4'-phosphopantetheine, yielding dephospho-CoA (dPCoA) and pyrophosphate.</text>
</comment>
<feature type="binding site" evidence="9">
    <location>
        <begin position="125"/>
        <end position="131"/>
    </location>
    <ligand>
        <name>ATP</name>
        <dbReference type="ChEBI" id="CHEBI:30616"/>
    </ligand>
</feature>
<comment type="subunit">
    <text evidence="9">Homohexamer.</text>
</comment>
<dbReference type="Gene3D" id="3.40.50.620">
    <property type="entry name" value="HUPs"/>
    <property type="match status" value="1"/>
</dbReference>
<dbReference type="HAMAP" id="MF_00151">
    <property type="entry name" value="PPAT_bact"/>
    <property type="match status" value="1"/>
</dbReference>
<dbReference type="KEGG" id="hsc:HVS_11025"/>
<dbReference type="SUPFAM" id="SSF52374">
    <property type="entry name" value="Nucleotidylyl transferase"/>
    <property type="match status" value="1"/>
</dbReference>
<dbReference type="CDD" id="cd02163">
    <property type="entry name" value="PPAT"/>
    <property type="match status" value="1"/>
</dbReference>
<dbReference type="GO" id="GO:0015937">
    <property type="term" value="P:coenzyme A biosynthetic process"/>
    <property type="evidence" value="ECO:0007669"/>
    <property type="project" value="UniProtKB-UniRule"/>
</dbReference>
<feature type="domain" description="Cytidyltransferase-like" evidence="10">
    <location>
        <begin position="7"/>
        <end position="135"/>
    </location>
</feature>
<dbReference type="PANTHER" id="PTHR21342">
    <property type="entry name" value="PHOSPHOPANTETHEINE ADENYLYLTRANSFERASE"/>
    <property type="match status" value="1"/>
</dbReference>
<feature type="binding site" evidence="9">
    <location>
        <begin position="90"/>
        <end position="92"/>
    </location>
    <ligand>
        <name>ATP</name>
        <dbReference type="ChEBI" id="CHEBI:30616"/>
    </ligand>
</feature>
<comment type="subcellular location">
    <subcellularLocation>
        <location evidence="9">Cytoplasm</location>
    </subcellularLocation>
</comment>
<evidence type="ECO:0000256" key="1">
    <source>
        <dbReference type="ARBA" id="ARBA00022490"/>
    </source>
</evidence>
<feature type="binding site" evidence="9">
    <location>
        <position position="100"/>
    </location>
    <ligand>
        <name>ATP</name>
        <dbReference type="ChEBI" id="CHEBI:30616"/>
    </ligand>
</feature>
<keyword evidence="1 9" id="KW-0963">Cytoplasm</keyword>
<comment type="similarity">
    <text evidence="9">Belongs to the bacterial CoaD family.</text>
</comment>
<organism evidence="11 12">
    <name type="scientific">Acetivibrio saccincola</name>
    <dbReference type="NCBI Taxonomy" id="1677857"/>
    <lineage>
        <taxon>Bacteria</taxon>
        <taxon>Bacillati</taxon>
        <taxon>Bacillota</taxon>
        <taxon>Clostridia</taxon>
        <taxon>Eubacteriales</taxon>
        <taxon>Oscillospiraceae</taxon>
        <taxon>Acetivibrio</taxon>
    </lineage>
</organism>
<dbReference type="InterPro" id="IPR014729">
    <property type="entry name" value="Rossmann-like_a/b/a_fold"/>
</dbReference>
<evidence type="ECO:0000256" key="9">
    <source>
        <dbReference type="HAMAP-Rule" id="MF_00151"/>
    </source>
</evidence>
<evidence type="ECO:0000256" key="5">
    <source>
        <dbReference type="ARBA" id="ARBA00022840"/>
    </source>
</evidence>
<dbReference type="PRINTS" id="PR01020">
    <property type="entry name" value="LPSBIOSNTHSS"/>
</dbReference>
<dbReference type="NCBIfam" id="TIGR00125">
    <property type="entry name" value="cyt_tran_rel"/>
    <property type="match status" value="1"/>
</dbReference>
<dbReference type="Pfam" id="PF01467">
    <property type="entry name" value="CTP_transf_like"/>
    <property type="match status" value="1"/>
</dbReference>
<feature type="binding site" evidence="9">
    <location>
        <position position="11"/>
    </location>
    <ligand>
        <name>substrate</name>
    </ligand>
</feature>
<comment type="cofactor">
    <cofactor evidence="9">
        <name>Mg(2+)</name>
        <dbReference type="ChEBI" id="CHEBI:18420"/>
    </cofactor>
</comment>
<evidence type="ECO:0000256" key="8">
    <source>
        <dbReference type="ARBA" id="ARBA00029346"/>
    </source>
</evidence>
<dbReference type="EC" id="2.7.7.3" evidence="9"/>
<comment type="pathway">
    <text evidence="9">Cofactor biosynthesis; coenzyme A biosynthesis; CoA from (R)-pantothenate: step 4/5.</text>
</comment>
<keyword evidence="12" id="KW-1185">Reference proteome</keyword>